<accession>A0A329SAQ1</accession>
<reference evidence="3 4" key="1">
    <citation type="submission" date="2018-01" db="EMBL/GenBank/DDBJ databases">
        <title>Draft genome of the strawberry crown rot pathogen Phytophthora cactorum.</title>
        <authorList>
            <person name="Armitage A.D."/>
            <person name="Lysoe E."/>
            <person name="Nellist C.F."/>
            <person name="Harrison R.J."/>
            <person name="Brurberg M.B."/>
        </authorList>
    </citation>
    <scope>NUCLEOTIDE SEQUENCE [LARGE SCALE GENOMIC DNA]</scope>
    <source>
        <strain evidence="3 4">10300</strain>
    </source>
</reference>
<gene>
    <name evidence="3" type="ORF">PC110_g10989</name>
</gene>
<dbReference type="OrthoDB" id="138063at2759"/>
<dbReference type="InterPro" id="IPR043502">
    <property type="entry name" value="DNA/RNA_pol_sf"/>
</dbReference>
<organism evidence="3 4">
    <name type="scientific">Phytophthora cactorum</name>
    <dbReference type="NCBI Taxonomy" id="29920"/>
    <lineage>
        <taxon>Eukaryota</taxon>
        <taxon>Sar</taxon>
        <taxon>Stramenopiles</taxon>
        <taxon>Oomycota</taxon>
        <taxon>Peronosporomycetes</taxon>
        <taxon>Peronosporales</taxon>
        <taxon>Peronosporaceae</taxon>
        <taxon>Phytophthora</taxon>
    </lineage>
</organism>
<dbReference type="EMBL" id="MJFZ01000268">
    <property type="protein sequence ID" value="RAW32662.1"/>
    <property type="molecule type" value="Genomic_DNA"/>
</dbReference>
<dbReference type="AlphaFoldDB" id="A0A329SAQ1"/>
<evidence type="ECO:0000259" key="2">
    <source>
        <dbReference type="Pfam" id="PF00078"/>
    </source>
</evidence>
<dbReference type="PANTHER" id="PTHR24559:SF444">
    <property type="entry name" value="REVERSE TRANSCRIPTASE DOMAIN-CONTAINING PROTEIN"/>
    <property type="match status" value="1"/>
</dbReference>
<evidence type="ECO:0000256" key="1">
    <source>
        <dbReference type="SAM" id="MobiDB-lite"/>
    </source>
</evidence>
<dbReference type="InterPro" id="IPR000477">
    <property type="entry name" value="RT_dom"/>
</dbReference>
<dbReference type="Proteomes" id="UP000251314">
    <property type="component" value="Unassembled WGS sequence"/>
</dbReference>
<protein>
    <recommendedName>
        <fullName evidence="2">Reverse transcriptase domain-containing protein</fullName>
    </recommendedName>
</protein>
<sequence length="281" mass="31604">MRLSMSPLRHPTAWGTMHHATVPVAAAKSGLKSLQTDVASSDSEPRARVPPTRPAEERYHVFDGETGHRVKAAGIHLEPLPKVAELLNVEELKAEDFLAELKAGEMVLIRRETTVEELNLSSVMDEDVLEDFKNHQVSRLGSEILKDPTDPVYPLMKEMVSKDPTGSRSSARYRPRSWYKGLSNAPATFNRLVTQLVRPLRAYVQTYFDDIFVHGRAEESQTAMEVHLKHLRRVLEVMRVNKLYANIHKCVFAAQETKVLGCFVSNDGVRVDPEKVKVIAA</sequence>
<proteinExistence type="predicted"/>
<name>A0A329SAQ1_9STRA</name>
<comment type="caution">
    <text evidence="3">The sequence shown here is derived from an EMBL/GenBank/DDBJ whole genome shotgun (WGS) entry which is preliminary data.</text>
</comment>
<dbReference type="InterPro" id="IPR053134">
    <property type="entry name" value="RNA-dir_DNA_polymerase"/>
</dbReference>
<dbReference type="STRING" id="29920.A0A329SAQ1"/>
<dbReference type="InterPro" id="IPR043128">
    <property type="entry name" value="Rev_trsase/Diguanyl_cyclase"/>
</dbReference>
<dbReference type="VEuPathDB" id="FungiDB:PC110_g10989"/>
<feature type="region of interest" description="Disordered" evidence="1">
    <location>
        <begin position="33"/>
        <end position="55"/>
    </location>
</feature>
<feature type="domain" description="Reverse transcriptase" evidence="2">
    <location>
        <begin position="166"/>
        <end position="262"/>
    </location>
</feature>
<feature type="compositionally biased region" description="Polar residues" evidence="1">
    <location>
        <begin position="33"/>
        <end position="42"/>
    </location>
</feature>
<dbReference type="SUPFAM" id="SSF56672">
    <property type="entry name" value="DNA/RNA polymerases"/>
    <property type="match status" value="1"/>
</dbReference>
<dbReference type="PANTHER" id="PTHR24559">
    <property type="entry name" value="TRANSPOSON TY3-I GAG-POL POLYPROTEIN"/>
    <property type="match status" value="1"/>
</dbReference>
<evidence type="ECO:0000313" key="4">
    <source>
        <dbReference type="Proteomes" id="UP000251314"/>
    </source>
</evidence>
<keyword evidence="4" id="KW-1185">Reference proteome</keyword>
<evidence type="ECO:0000313" key="3">
    <source>
        <dbReference type="EMBL" id="RAW32662.1"/>
    </source>
</evidence>
<dbReference type="Pfam" id="PF00078">
    <property type="entry name" value="RVT_1"/>
    <property type="match status" value="1"/>
</dbReference>
<dbReference type="Gene3D" id="3.30.70.270">
    <property type="match status" value="1"/>
</dbReference>